<dbReference type="RefSeq" id="WP_253852590.1">
    <property type="nucleotide sequence ID" value="NZ_BAAALM010000001.1"/>
</dbReference>
<dbReference type="Proteomes" id="UP001500467">
    <property type="component" value="Unassembled WGS sequence"/>
</dbReference>
<comment type="similarity">
    <text evidence="2">Belongs to the phospholipase D family.</text>
</comment>
<dbReference type="PROSITE" id="PS50035">
    <property type="entry name" value="PLD"/>
    <property type="match status" value="1"/>
</dbReference>
<dbReference type="NCBIfam" id="NF038319">
    <property type="entry name" value="DISARM_DrmC_I"/>
    <property type="match status" value="1"/>
</dbReference>
<organism evidence="8 9">
    <name type="scientific">Prauserella alba</name>
    <dbReference type="NCBI Taxonomy" id="176898"/>
    <lineage>
        <taxon>Bacteria</taxon>
        <taxon>Bacillati</taxon>
        <taxon>Actinomycetota</taxon>
        <taxon>Actinomycetes</taxon>
        <taxon>Pseudonocardiales</taxon>
        <taxon>Pseudonocardiaceae</taxon>
        <taxon>Prauserella</taxon>
    </lineage>
</organism>
<evidence type="ECO:0000313" key="9">
    <source>
        <dbReference type="Proteomes" id="UP001500467"/>
    </source>
</evidence>
<keyword evidence="6" id="KW-0443">Lipid metabolism</keyword>
<dbReference type="InterPro" id="IPR051406">
    <property type="entry name" value="PLD_domain"/>
</dbReference>
<dbReference type="InterPro" id="IPR025202">
    <property type="entry name" value="PLD-like_dom"/>
</dbReference>
<keyword evidence="5" id="KW-0442">Lipid degradation</keyword>
<evidence type="ECO:0000256" key="2">
    <source>
        <dbReference type="ARBA" id="ARBA00008664"/>
    </source>
</evidence>
<dbReference type="PANTHER" id="PTHR43856">
    <property type="entry name" value="CARDIOLIPIN HYDROLASE"/>
    <property type="match status" value="1"/>
</dbReference>
<dbReference type="SUPFAM" id="SSF56024">
    <property type="entry name" value="Phospholipase D/nuclease"/>
    <property type="match status" value="1"/>
</dbReference>
<protein>
    <recommendedName>
        <fullName evidence="3">phospholipase D</fullName>
        <ecNumber evidence="3">3.1.4.4</ecNumber>
    </recommendedName>
</protein>
<dbReference type="PANTHER" id="PTHR43856:SF1">
    <property type="entry name" value="MITOCHONDRIAL CARDIOLIPIN HYDROLASE"/>
    <property type="match status" value="1"/>
</dbReference>
<comment type="catalytic activity">
    <reaction evidence="1">
        <text>a 1,2-diacyl-sn-glycero-3-phosphocholine + H2O = a 1,2-diacyl-sn-glycero-3-phosphate + choline + H(+)</text>
        <dbReference type="Rhea" id="RHEA:14445"/>
        <dbReference type="ChEBI" id="CHEBI:15354"/>
        <dbReference type="ChEBI" id="CHEBI:15377"/>
        <dbReference type="ChEBI" id="CHEBI:15378"/>
        <dbReference type="ChEBI" id="CHEBI:57643"/>
        <dbReference type="ChEBI" id="CHEBI:58608"/>
        <dbReference type="EC" id="3.1.4.4"/>
    </reaction>
</comment>
<evidence type="ECO:0000256" key="1">
    <source>
        <dbReference type="ARBA" id="ARBA00000798"/>
    </source>
</evidence>
<name>A0ABP4FP21_9PSEU</name>
<evidence type="ECO:0000313" key="8">
    <source>
        <dbReference type="EMBL" id="GAA1190092.1"/>
    </source>
</evidence>
<feature type="domain" description="PLD phosphodiesterase" evidence="7">
    <location>
        <begin position="186"/>
        <end position="213"/>
    </location>
</feature>
<evidence type="ECO:0000256" key="4">
    <source>
        <dbReference type="ARBA" id="ARBA00022801"/>
    </source>
</evidence>
<keyword evidence="9" id="KW-1185">Reference proteome</keyword>
<evidence type="ECO:0000259" key="7">
    <source>
        <dbReference type="PROSITE" id="PS50035"/>
    </source>
</evidence>
<comment type="caution">
    <text evidence="8">The sequence shown here is derived from an EMBL/GenBank/DDBJ whole genome shotgun (WGS) entry which is preliminary data.</text>
</comment>
<dbReference type="InterPro" id="IPR001736">
    <property type="entry name" value="PLipase_D/transphosphatidylase"/>
</dbReference>
<evidence type="ECO:0000256" key="5">
    <source>
        <dbReference type="ARBA" id="ARBA00022963"/>
    </source>
</evidence>
<dbReference type="EC" id="3.1.4.4" evidence="3"/>
<reference evidence="9" key="1">
    <citation type="journal article" date="2019" name="Int. J. Syst. Evol. Microbiol.">
        <title>The Global Catalogue of Microorganisms (GCM) 10K type strain sequencing project: providing services to taxonomists for standard genome sequencing and annotation.</title>
        <authorList>
            <consortium name="The Broad Institute Genomics Platform"/>
            <consortium name="The Broad Institute Genome Sequencing Center for Infectious Disease"/>
            <person name="Wu L."/>
            <person name="Ma J."/>
        </authorList>
    </citation>
    <scope>NUCLEOTIDE SEQUENCE [LARGE SCALE GENOMIC DNA]</scope>
    <source>
        <strain evidence="9">JCM 13022</strain>
    </source>
</reference>
<dbReference type="InterPro" id="IPR047955">
    <property type="entry name" value="DrmC-like"/>
</dbReference>
<keyword evidence="4" id="KW-0378">Hydrolase</keyword>
<dbReference type="Pfam" id="PF13091">
    <property type="entry name" value="PLDc_2"/>
    <property type="match status" value="1"/>
</dbReference>
<evidence type="ECO:0000256" key="6">
    <source>
        <dbReference type="ARBA" id="ARBA00023098"/>
    </source>
</evidence>
<dbReference type="CDD" id="cd09132">
    <property type="entry name" value="PLDc_unchar4"/>
    <property type="match status" value="1"/>
</dbReference>
<gene>
    <name evidence="8" type="ORF">GCM10009675_00260</name>
</gene>
<sequence>MSTFETTATAAAPHLGAAALRGLATRIGAGWPAHAVLAELGYAAGEYARPILRVREYEGVPAAQAAAFLRGLAAGYAEQSSSVSVETVWSGPSTHSVPVRATAQALIQVVNEATAELLLMTYSGRRHEPLREALSAAVERGVEITVVVETLQGAGSALAGQEPAAAFAGISGVRLWHWPVARRTEPRSKLHAKLAVADRRVLLVSSANLTQSGVEKNIEAGTLVRGGSAPPRTAEHILELRNRGVLQPLAVGAQGAS</sequence>
<accession>A0ABP4FP21</accession>
<dbReference type="EMBL" id="BAAALM010000001">
    <property type="protein sequence ID" value="GAA1190092.1"/>
    <property type="molecule type" value="Genomic_DNA"/>
</dbReference>
<dbReference type="Gene3D" id="3.30.870.10">
    <property type="entry name" value="Endonuclease Chain A"/>
    <property type="match status" value="1"/>
</dbReference>
<proteinExistence type="inferred from homology"/>
<evidence type="ECO:0000256" key="3">
    <source>
        <dbReference type="ARBA" id="ARBA00012027"/>
    </source>
</evidence>